<evidence type="ECO:0000256" key="1">
    <source>
        <dbReference type="SAM" id="MobiDB-lite"/>
    </source>
</evidence>
<protein>
    <submittedName>
        <fullName evidence="2">Uncharacterized protein</fullName>
    </submittedName>
</protein>
<dbReference type="HOGENOM" id="CLU_1806600_0_0_1"/>
<feature type="compositionally biased region" description="Basic residues" evidence="1">
    <location>
        <begin position="69"/>
        <end position="82"/>
    </location>
</feature>
<evidence type="ECO:0000313" key="2">
    <source>
        <dbReference type="EMBL" id="EGG06130.1"/>
    </source>
</evidence>
<dbReference type="GeneID" id="18923053"/>
<dbReference type="OrthoDB" id="10475568at2759"/>
<feature type="compositionally biased region" description="Polar residues" evidence="1">
    <location>
        <begin position="1"/>
        <end position="38"/>
    </location>
</feature>
<dbReference type="VEuPathDB" id="FungiDB:MELLADRAFT_106983"/>
<accession>F4RNA7</accession>
<evidence type="ECO:0000313" key="3">
    <source>
        <dbReference type="Proteomes" id="UP000001072"/>
    </source>
</evidence>
<keyword evidence="3" id="KW-1185">Reference proteome</keyword>
<dbReference type="RefSeq" id="XP_007410781.1">
    <property type="nucleotide sequence ID" value="XM_007410719.1"/>
</dbReference>
<feature type="region of interest" description="Disordered" evidence="1">
    <location>
        <begin position="1"/>
        <end position="82"/>
    </location>
</feature>
<dbReference type="Proteomes" id="UP000001072">
    <property type="component" value="Unassembled WGS sequence"/>
</dbReference>
<gene>
    <name evidence="2" type="ORF">MELLADRAFT_106983</name>
</gene>
<dbReference type="KEGG" id="mlr:MELLADRAFT_106983"/>
<feature type="compositionally biased region" description="Polar residues" evidence="1">
    <location>
        <begin position="49"/>
        <end position="68"/>
    </location>
</feature>
<proteinExistence type="predicted"/>
<sequence length="143" mass="16156">MPQTPSTTPARPANKTPNSSTTPSRPVNNTPNSATPSNDPYRDMRQLQARWNQLSINSGESTPENTPSPKRRVYKPRARTKKKPEDMYAAINLKKYKISKFLSASAHDLCLILMGRATPRSPFPPPPDQYYSRSLQQFKPIDE</sequence>
<name>F4RNA7_MELLP</name>
<dbReference type="EMBL" id="GL883110">
    <property type="protein sequence ID" value="EGG06130.1"/>
    <property type="molecule type" value="Genomic_DNA"/>
</dbReference>
<reference evidence="3" key="1">
    <citation type="journal article" date="2011" name="Proc. Natl. Acad. Sci. U.S.A.">
        <title>Obligate biotrophy features unraveled by the genomic analysis of rust fungi.</title>
        <authorList>
            <person name="Duplessis S."/>
            <person name="Cuomo C.A."/>
            <person name="Lin Y.-C."/>
            <person name="Aerts A."/>
            <person name="Tisserant E."/>
            <person name="Veneault-Fourrey C."/>
            <person name="Joly D.L."/>
            <person name="Hacquard S."/>
            <person name="Amselem J."/>
            <person name="Cantarel B.L."/>
            <person name="Chiu R."/>
            <person name="Coutinho P.M."/>
            <person name="Feau N."/>
            <person name="Field M."/>
            <person name="Frey P."/>
            <person name="Gelhaye E."/>
            <person name="Goldberg J."/>
            <person name="Grabherr M.G."/>
            <person name="Kodira C.D."/>
            <person name="Kohler A."/>
            <person name="Kuees U."/>
            <person name="Lindquist E.A."/>
            <person name="Lucas S.M."/>
            <person name="Mago R."/>
            <person name="Mauceli E."/>
            <person name="Morin E."/>
            <person name="Murat C."/>
            <person name="Pangilinan J.L."/>
            <person name="Park R."/>
            <person name="Pearson M."/>
            <person name="Quesneville H."/>
            <person name="Rouhier N."/>
            <person name="Sakthikumar S."/>
            <person name="Salamov A.A."/>
            <person name="Schmutz J."/>
            <person name="Selles B."/>
            <person name="Shapiro H."/>
            <person name="Tanguay P."/>
            <person name="Tuskan G.A."/>
            <person name="Henrissat B."/>
            <person name="Van de Peer Y."/>
            <person name="Rouze P."/>
            <person name="Ellis J.G."/>
            <person name="Dodds P.N."/>
            <person name="Schein J.E."/>
            <person name="Zhong S."/>
            <person name="Hamelin R.C."/>
            <person name="Grigoriev I.V."/>
            <person name="Szabo L.J."/>
            <person name="Martin F."/>
        </authorList>
    </citation>
    <scope>NUCLEOTIDE SEQUENCE [LARGE SCALE GENOMIC DNA]</scope>
    <source>
        <strain evidence="3">98AG31 / pathotype 3-4-7</strain>
    </source>
</reference>
<organism evidence="3">
    <name type="scientific">Melampsora larici-populina (strain 98AG31 / pathotype 3-4-7)</name>
    <name type="common">Poplar leaf rust fungus</name>
    <dbReference type="NCBI Taxonomy" id="747676"/>
    <lineage>
        <taxon>Eukaryota</taxon>
        <taxon>Fungi</taxon>
        <taxon>Dikarya</taxon>
        <taxon>Basidiomycota</taxon>
        <taxon>Pucciniomycotina</taxon>
        <taxon>Pucciniomycetes</taxon>
        <taxon>Pucciniales</taxon>
        <taxon>Melampsoraceae</taxon>
        <taxon>Melampsora</taxon>
    </lineage>
</organism>
<dbReference type="InParanoid" id="F4RNA7"/>
<feature type="region of interest" description="Disordered" evidence="1">
    <location>
        <begin position="118"/>
        <end position="143"/>
    </location>
</feature>
<dbReference type="AlphaFoldDB" id="F4RNA7"/>